<dbReference type="PROSITE" id="PS50043">
    <property type="entry name" value="HTH_LUXR_2"/>
    <property type="match status" value="1"/>
</dbReference>
<feature type="transmembrane region" description="Helical" evidence="4">
    <location>
        <begin position="341"/>
        <end position="363"/>
    </location>
</feature>
<dbReference type="SMART" id="SM00421">
    <property type="entry name" value="HTH_LUXR"/>
    <property type="match status" value="1"/>
</dbReference>
<dbReference type="Proteomes" id="UP001487305">
    <property type="component" value="Unassembled WGS sequence"/>
</dbReference>
<dbReference type="EMBL" id="JBBNOP010000006">
    <property type="protein sequence ID" value="MEQ3363091.1"/>
    <property type="molecule type" value="Genomic_DNA"/>
</dbReference>
<dbReference type="SUPFAM" id="SSF103473">
    <property type="entry name" value="MFS general substrate transporter"/>
    <property type="match status" value="1"/>
</dbReference>
<comment type="caution">
    <text evidence="6">The sequence shown here is derived from an EMBL/GenBank/DDBJ whole genome shotgun (WGS) entry which is preliminary data.</text>
</comment>
<keyword evidence="7" id="KW-1185">Reference proteome</keyword>
<evidence type="ECO:0000256" key="3">
    <source>
        <dbReference type="ARBA" id="ARBA00023163"/>
    </source>
</evidence>
<protein>
    <submittedName>
        <fullName evidence="6">Helix-turn-helix transcriptional regulator</fullName>
    </submittedName>
</protein>
<keyword evidence="4" id="KW-0472">Membrane</keyword>
<dbReference type="Pfam" id="PF00196">
    <property type="entry name" value="GerE"/>
    <property type="match status" value="1"/>
</dbReference>
<feature type="transmembrane region" description="Helical" evidence="4">
    <location>
        <begin position="63"/>
        <end position="87"/>
    </location>
</feature>
<keyword evidence="4" id="KW-1133">Transmembrane helix</keyword>
<evidence type="ECO:0000259" key="5">
    <source>
        <dbReference type="PROSITE" id="PS50043"/>
    </source>
</evidence>
<keyword evidence="2" id="KW-0238">DNA-binding</keyword>
<gene>
    <name evidence="6" type="ORF">AAA083_08895</name>
</gene>
<dbReference type="Gene3D" id="1.10.10.10">
    <property type="entry name" value="Winged helix-like DNA-binding domain superfamily/Winged helix DNA-binding domain"/>
    <property type="match status" value="1"/>
</dbReference>
<evidence type="ECO:0000256" key="4">
    <source>
        <dbReference type="SAM" id="Phobius"/>
    </source>
</evidence>
<feature type="transmembrane region" description="Helical" evidence="4">
    <location>
        <begin position="94"/>
        <end position="113"/>
    </location>
</feature>
<feature type="transmembrane region" description="Helical" evidence="4">
    <location>
        <begin position="308"/>
        <end position="329"/>
    </location>
</feature>
<dbReference type="PANTHER" id="PTHR44688">
    <property type="entry name" value="DNA-BINDING TRANSCRIPTIONAL ACTIVATOR DEVR_DOSR"/>
    <property type="match status" value="1"/>
</dbReference>
<dbReference type="CDD" id="cd06170">
    <property type="entry name" value="LuxR_C_like"/>
    <property type="match status" value="1"/>
</dbReference>
<evidence type="ECO:0000313" key="7">
    <source>
        <dbReference type="Proteomes" id="UP001487305"/>
    </source>
</evidence>
<evidence type="ECO:0000256" key="1">
    <source>
        <dbReference type="ARBA" id="ARBA00023015"/>
    </source>
</evidence>
<feature type="transmembrane region" description="Helical" evidence="4">
    <location>
        <begin position="283"/>
        <end position="302"/>
    </location>
</feature>
<sequence>MAEIKQLGVDVKDELAATNKERLFLALGWGVFLSINVYFLWGVPLPLLPNIDIATYDRLIDPFRWAASVSIAVTALVFAVASLVKLFEASQAKLILVVGALLFLGGFFIYIWASAVSPMAYLFLMAGLLIGVSNGMFFLLWGEVFSSFDAASVMYVLFFAGIISGSICLILLFIKSVVAYIVLGMLLPVAIGTLWSALKTAYERQAKPFVATTIKGLRAYPWRPLICVTMLGFVFNAMREVSFVDFNGPAIINMFSLLGLIVVSFVVVGVMKVTGAKKPDIERLYSPIMLIIAGCLIPVPFLDAQYRIVFIVLISCAYLFVVTLFKATCANTSQESALHPFCVFGIGYTGVFGSVALGTWVGMVPREAGGENSTIYIIGIVLVAIYLLAIPLVLMKRRRKSSVIVAMDEDQLSFCCERLARRHAITQSEQAVMELLARNMSYASVAKELQLSENTVRTHGKAIYRKLDVHSKQELVDLVTAEQTRGL</sequence>
<evidence type="ECO:0000256" key="2">
    <source>
        <dbReference type="ARBA" id="ARBA00023125"/>
    </source>
</evidence>
<keyword evidence="3" id="KW-0804">Transcription</keyword>
<feature type="transmembrane region" description="Helical" evidence="4">
    <location>
        <begin position="250"/>
        <end position="271"/>
    </location>
</feature>
<feature type="transmembrane region" description="Helical" evidence="4">
    <location>
        <begin position="119"/>
        <end position="141"/>
    </location>
</feature>
<feature type="transmembrane region" description="Helical" evidence="4">
    <location>
        <begin position="23"/>
        <end position="43"/>
    </location>
</feature>
<dbReference type="InterPro" id="IPR016032">
    <property type="entry name" value="Sig_transdc_resp-reg_C-effctor"/>
</dbReference>
<organism evidence="6 7">
    <name type="scientific">Raoultibacter massiliensis</name>
    <dbReference type="NCBI Taxonomy" id="1852371"/>
    <lineage>
        <taxon>Bacteria</taxon>
        <taxon>Bacillati</taxon>
        <taxon>Actinomycetota</taxon>
        <taxon>Coriobacteriia</taxon>
        <taxon>Eggerthellales</taxon>
        <taxon>Eggerthellaceae</taxon>
        <taxon>Raoultibacter</taxon>
    </lineage>
</organism>
<dbReference type="InterPro" id="IPR036388">
    <property type="entry name" value="WH-like_DNA-bd_sf"/>
</dbReference>
<name>A0ABV1JDC6_9ACTN</name>
<dbReference type="SUPFAM" id="SSF46894">
    <property type="entry name" value="C-terminal effector domain of the bipartite response regulators"/>
    <property type="match status" value="1"/>
</dbReference>
<feature type="transmembrane region" description="Helical" evidence="4">
    <location>
        <begin position="180"/>
        <end position="198"/>
    </location>
</feature>
<feature type="transmembrane region" description="Helical" evidence="4">
    <location>
        <begin position="153"/>
        <end position="174"/>
    </location>
</feature>
<dbReference type="InterPro" id="IPR000792">
    <property type="entry name" value="Tscrpt_reg_LuxR_C"/>
</dbReference>
<dbReference type="RefSeq" id="WP_102375857.1">
    <property type="nucleotide sequence ID" value="NZ_JBBNOP010000006.1"/>
</dbReference>
<dbReference type="PANTHER" id="PTHR44688:SF16">
    <property type="entry name" value="DNA-BINDING TRANSCRIPTIONAL ACTIVATOR DEVR_DOSR"/>
    <property type="match status" value="1"/>
</dbReference>
<dbReference type="InterPro" id="IPR036259">
    <property type="entry name" value="MFS_trans_sf"/>
</dbReference>
<feature type="transmembrane region" description="Helical" evidence="4">
    <location>
        <begin position="375"/>
        <end position="394"/>
    </location>
</feature>
<keyword evidence="4" id="KW-0812">Transmembrane</keyword>
<keyword evidence="1" id="KW-0805">Transcription regulation</keyword>
<proteinExistence type="predicted"/>
<accession>A0ABV1JDC6</accession>
<dbReference type="PRINTS" id="PR00038">
    <property type="entry name" value="HTHLUXR"/>
</dbReference>
<reference evidence="6 7" key="1">
    <citation type="submission" date="2024-04" db="EMBL/GenBank/DDBJ databases">
        <title>Human intestinal bacterial collection.</title>
        <authorList>
            <person name="Pauvert C."/>
            <person name="Hitch T.C.A."/>
            <person name="Clavel T."/>
        </authorList>
    </citation>
    <scope>NUCLEOTIDE SEQUENCE [LARGE SCALE GENOMIC DNA]</scope>
    <source>
        <strain evidence="6 7">CLA-KB-H42</strain>
    </source>
</reference>
<evidence type="ECO:0000313" key="6">
    <source>
        <dbReference type="EMBL" id="MEQ3363091.1"/>
    </source>
</evidence>
<feature type="domain" description="HTH luxR-type" evidence="5">
    <location>
        <begin position="418"/>
        <end position="483"/>
    </location>
</feature>
<feature type="transmembrane region" description="Helical" evidence="4">
    <location>
        <begin position="219"/>
        <end position="238"/>
    </location>
</feature>